<organism evidence="1 2">
    <name type="scientific">Vermiconidia calcicola</name>
    <dbReference type="NCBI Taxonomy" id="1690605"/>
    <lineage>
        <taxon>Eukaryota</taxon>
        <taxon>Fungi</taxon>
        <taxon>Dikarya</taxon>
        <taxon>Ascomycota</taxon>
        <taxon>Pezizomycotina</taxon>
        <taxon>Dothideomycetes</taxon>
        <taxon>Dothideomycetidae</taxon>
        <taxon>Mycosphaerellales</taxon>
        <taxon>Extremaceae</taxon>
        <taxon>Vermiconidia</taxon>
    </lineage>
</organism>
<dbReference type="EMBL" id="JAUTXU010000129">
    <property type="protein sequence ID" value="KAK3705487.1"/>
    <property type="molecule type" value="Genomic_DNA"/>
</dbReference>
<dbReference type="Proteomes" id="UP001281147">
    <property type="component" value="Unassembled WGS sequence"/>
</dbReference>
<gene>
    <name evidence="1" type="ORF">LTR37_013304</name>
</gene>
<evidence type="ECO:0000313" key="2">
    <source>
        <dbReference type="Proteomes" id="UP001281147"/>
    </source>
</evidence>
<evidence type="ECO:0000313" key="1">
    <source>
        <dbReference type="EMBL" id="KAK3705487.1"/>
    </source>
</evidence>
<accession>A0ACC3MWW3</accession>
<keyword evidence="2" id="KW-1185">Reference proteome</keyword>
<name>A0ACC3MWW3_9PEZI</name>
<comment type="caution">
    <text evidence="1">The sequence shown here is derived from an EMBL/GenBank/DDBJ whole genome shotgun (WGS) entry which is preliminary data.</text>
</comment>
<reference evidence="1" key="1">
    <citation type="submission" date="2023-07" db="EMBL/GenBank/DDBJ databases">
        <title>Black Yeasts Isolated from many extreme environments.</title>
        <authorList>
            <person name="Coleine C."/>
            <person name="Stajich J.E."/>
            <person name="Selbmann L."/>
        </authorList>
    </citation>
    <scope>NUCLEOTIDE SEQUENCE</scope>
    <source>
        <strain evidence="1">CCFEE 5714</strain>
    </source>
</reference>
<proteinExistence type="predicted"/>
<sequence length="1293" mass="141251">MNRFRTKKKTPEPLGSNDEALNALSAQSAPTSPGLKKSATSRWKRSKKPVEVKPEINLTAVLPTNDDFRTSLLMPNLSARFSMLREQDDPHSLLGKASDDSVLQPRRRSRMDFGGLGDIAEVSSIRSQVRPPFAPGRQDSFASEDGYMSENDPSLGMMSRARPGEGNVLFGGRQKVYMIPKVGSSSSRSLGKVRYEDDIGMSRYQKYKREMEQETQEGRVSDESQSFDFGLDQTGPGGQYDDHEVTPNDSAKDLSQSPSRTSSEKKRSTHSTSHSESRSSTAATLVASQVATSAPAAPSQPAVPPPAAAPSMLKRQDTKTRRLYEQGLDQHMHDQQTSAITRLNSIQRQRAFNGGKQPAPLLQSTKSASSLHDRVRPPVYAVRPQSPEMASPAMNYFGSIRIPVSNTSSPNPSGPVSPLTPHGMDLDEGSALTQALEPGDRGKATAMGAFNKPKQFNEQQYLERQRQLQRSTSSAANRREPPAPSAVQQRLGALDAERGRSHSDASVRSRSRSRSRSATKTTEATNAYNVFQRAAQMNTRPGAQQVEKSALPDTHRTFFGNISASDSEEEEEERPRYNQHTYKSSDYQYGAHQGRWQPSVLPSVSEHPALRSRKSKASLAEEDEDVETTPLPAVQFSETLHQDATTVGGGHEEVDSPTLPPGTSSTPLNGLMHHLRQQSNVSTILPDEERRSPNEVPEVPEWNPKDLDLMHPSVRSPIESDSHVGSTHTSSNPWDLDEVDSTSRAEDLVSPASVSPLEEPRALTQDDSRAPSRATYRNRQSGVSELEPERENEGTWQSELQRQHTRDPSTATQQEREAFENELAARRIAIQEKMMRNNQSRNASPAPSASGGNGFKGFGMLRSRPSRESIDNGPRAQAPPKAMKMLGINGPATNTSNNSSNSQYERGGYSLDIARQRDDPAARMPMKPSMPPRVLPQVEQEARREWQQSRSRENSESRPVMHPPNTRSPASSAGGRSRANSEATAGRSRSRTGPYRDDLEKAMVEGTGSGAAGVPEPSPMIPRELTPRPSPESVQGPFDSGRARTNSRAAMTSYFDPKSLQPVQTGSRERLAPGGPMPVTLSSNVYSPGLHSARPPPSPASPFAQNMTPPISGHNTPVSSNFNPSPQPPPSGRPNNVLRKKTISKHDISEPKLMSSTSNIDTVELPEGASLKNGMNEAPPLPPINPRRRTTKVMFGLGRKDSDESTASLGSRSKTPDPWMRMASPEPAFPFEASRANRSGSESRSPRIPMPKQSLDHSPALRQQGFAPNAGSSERMGRPAGPPHPVTMEGGMF</sequence>
<protein>
    <submittedName>
        <fullName evidence="1">Uncharacterized protein</fullName>
    </submittedName>
</protein>